<dbReference type="GO" id="GO:0043565">
    <property type="term" value="F:sequence-specific DNA binding"/>
    <property type="evidence" value="ECO:0007669"/>
    <property type="project" value="TreeGrafter"/>
</dbReference>
<evidence type="ECO:0000313" key="3">
    <source>
        <dbReference type="EMBL" id="KAF7991558.1"/>
    </source>
</evidence>
<feature type="compositionally biased region" description="Low complexity" evidence="1">
    <location>
        <begin position="361"/>
        <end position="378"/>
    </location>
</feature>
<feature type="compositionally biased region" description="Polar residues" evidence="1">
    <location>
        <begin position="204"/>
        <end position="214"/>
    </location>
</feature>
<keyword evidence="2" id="KW-0812">Transmembrane</keyword>
<feature type="compositionally biased region" description="Low complexity" evidence="1">
    <location>
        <begin position="499"/>
        <end position="514"/>
    </location>
</feature>
<proteinExistence type="predicted"/>
<dbReference type="Proteomes" id="UP000639338">
    <property type="component" value="Unassembled WGS sequence"/>
</dbReference>
<keyword evidence="2" id="KW-0472">Membrane</keyword>
<protein>
    <submittedName>
        <fullName evidence="3">Uncharacterized protein</fullName>
    </submittedName>
</protein>
<name>A0A834XQI5_APHGI</name>
<dbReference type="PANTHER" id="PTHR14312:SF1">
    <property type="entry name" value="BASIC-LEUCINE ZIPPER TRANSCRIPTION FACTOR A"/>
    <property type="match status" value="1"/>
</dbReference>
<feature type="compositionally biased region" description="Polar residues" evidence="1">
    <location>
        <begin position="721"/>
        <end position="742"/>
    </location>
</feature>
<dbReference type="EMBL" id="JACMRX010000004">
    <property type="protein sequence ID" value="KAF7991558.1"/>
    <property type="molecule type" value="Genomic_DNA"/>
</dbReference>
<sequence>MSLVGKMYDVLVQQDAWCYWVISIAVIVSLVGFILACICSCRHNDNKSEFLGLAGMVTMTRSENDAYENQPTMDNFQFLTQDTVDSSGKRTNSANRSLPDIPKDRNPGLNDSGLTTTTQDVIYEANEVISDPSELYATVQDKNIIGKINNERVTRASSQESSSLAEDDSGYPYARLNPVKTTTDEHPYAQVQSVQKTEPKRKNSFINNPSQNADSSIASISSKSTNPVAPPRTRRSLSQNSLLNVEILTCDIQAANAITGGVQANQDLPYMTPPLLMTLPRLPGNNTSQTQLHLNSQIQQQQQLQSQSQQQPQQQQQQQQQLQQSQQQQQQQPQHFSGDSQDSKGYTSISVREPLANIIAQTKAAQSRQQSQRPSADSHYATVSDDSDEMYAAIDEQEKIYTSGSETYAQIQPMTTATTIETNRVVVHNNEQLLVIPSSSHNIPVIVGAAAATTTTTAMTTTTPATTTAATELVDDSVFTAPQPPSVDSLRYVAHAHSRQASSSSATSSIINPSSPKPEKRQANSPLPPPPPPLPVSSVDDDDDDDNDDNNDNMLIDPYALIDKIYKTNDNNNQVMINNCQGLAVGKSLEDMYAKVMKRKRDPEEERNILTNLIDSSSARKLSVVDVSRISWSSRDSMEFSKKEPESNPTTITTTTITSTVTSTATTTAPALLSNNNPSDLLNMHAIEFAKVSRIYELDKTPEYEDDDYQISSSSSSSISNTRVQQKATRPRSNVNLKNVDSNYEILKPQKLSLNNNKNNNNGVDKNEKSTNSSSNLMKNHNGIDVLPFYSVPLKNRQVSNASSEDPGYEKVRLRRRNDNDIDNDNDNDDSEPNYESMPHEPNYASVCRPGDSDTDPNYESVNNSDPNYESVRYVTTNKIHEQKHQEPPYEQVNAFNKNLNKFDGYEKVKTKKIKKKTTTTTSDDSNYEKIQINDDGMMDSVDISDDEQYVQV</sequence>
<dbReference type="OrthoDB" id="440385at2759"/>
<feature type="region of interest" description="Disordered" evidence="1">
    <location>
        <begin position="154"/>
        <end position="237"/>
    </location>
</feature>
<feature type="compositionally biased region" description="Acidic residues" evidence="1">
    <location>
        <begin position="943"/>
        <end position="953"/>
    </location>
</feature>
<organism evidence="3 4">
    <name type="scientific">Aphidius gifuensis</name>
    <name type="common">Parasitoid wasp</name>
    <dbReference type="NCBI Taxonomy" id="684658"/>
    <lineage>
        <taxon>Eukaryota</taxon>
        <taxon>Metazoa</taxon>
        <taxon>Ecdysozoa</taxon>
        <taxon>Arthropoda</taxon>
        <taxon>Hexapoda</taxon>
        <taxon>Insecta</taxon>
        <taxon>Pterygota</taxon>
        <taxon>Neoptera</taxon>
        <taxon>Endopterygota</taxon>
        <taxon>Hymenoptera</taxon>
        <taxon>Apocrita</taxon>
        <taxon>Ichneumonoidea</taxon>
        <taxon>Braconidae</taxon>
        <taxon>Aphidiinae</taxon>
        <taxon>Aphidius</taxon>
    </lineage>
</organism>
<feature type="region of interest" description="Disordered" evidence="1">
    <location>
        <begin position="798"/>
        <end position="870"/>
    </location>
</feature>
<feature type="compositionally biased region" description="Polar residues" evidence="1">
    <location>
        <begin position="856"/>
        <end position="870"/>
    </location>
</feature>
<dbReference type="AlphaFoldDB" id="A0A834XQI5"/>
<feature type="compositionally biased region" description="Polar residues" evidence="1">
    <location>
        <begin position="284"/>
        <end position="295"/>
    </location>
</feature>
<feature type="region of interest" description="Disordered" evidence="1">
    <location>
        <begin position="706"/>
        <end position="780"/>
    </location>
</feature>
<accession>A0A834XQI5</accession>
<dbReference type="GO" id="GO:0005634">
    <property type="term" value="C:nucleus"/>
    <property type="evidence" value="ECO:0007669"/>
    <property type="project" value="TreeGrafter"/>
</dbReference>
<feature type="region of interest" description="Disordered" evidence="1">
    <location>
        <begin position="361"/>
        <end position="386"/>
    </location>
</feature>
<dbReference type="PANTHER" id="PTHR14312">
    <property type="entry name" value="CREB/ATF BZIP TRANSCRIPTION FACTOR"/>
    <property type="match status" value="1"/>
</dbReference>
<feature type="compositionally biased region" description="Basic and acidic residues" evidence="1">
    <location>
        <begin position="808"/>
        <end position="820"/>
    </location>
</feature>
<feature type="compositionally biased region" description="Acidic residues" evidence="1">
    <location>
        <begin position="821"/>
        <end position="833"/>
    </location>
</feature>
<feature type="compositionally biased region" description="Polar residues" evidence="1">
    <location>
        <begin position="335"/>
        <end position="346"/>
    </location>
</feature>
<evidence type="ECO:0000313" key="4">
    <source>
        <dbReference type="Proteomes" id="UP000639338"/>
    </source>
</evidence>
<keyword evidence="4" id="KW-1185">Reference proteome</keyword>
<feature type="compositionally biased region" description="Polar residues" evidence="1">
    <location>
        <begin position="155"/>
        <end position="164"/>
    </location>
</feature>
<feature type="region of interest" description="Disordered" evidence="1">
    <location>
        <begin position="279"/>
        <end position="346"/>
    </location>
</feature>
<evidence type="ECO:0000256" key="1">
    <source>
        <dbReference type="SAM" id="MobiDB-lite"/>
    </source>
</evidence>
<feature type="region of interest" description="Disordered" evidence="1">
    <location>
        <begin position="85"/>
        <end position="115"/>
    </location>
</feature>
<evidence type="ECO:0000256" key="2">
    <source>
        <dbReference type="SAM" id="Phobius"/>
    </source>
</evidence>
<feature type="compositionally biased region" description="Low complexity" evidence="1">
    <location>
        <begin position="296"/>
        <end position="334"/>
    </location>
</feature>
<gene>
    <name evidence="3" type="ORF">HCN44_008929</name>
</gene>
<feature type="compositionally biased region" description="Polar residues" evidence="1">
    <location>
        <begin position="85"/>
        <end position="96"/>
    </location>
</feature>
<keyword evidence="2" id="KW-1133">Transmembrane helix</keyword>
<feature type="compositionally biased region" description="Acidic residues" evidence="1">
    <location>
        <begin position="539"/>
        <end position="551"/>
    </location>
</feature>
<feature type="compositionally biased region" description="Low complexity" evidence="1">
    <location>
        <begin position="215"/>
        <end position="224"/>
    </location>
</feature>
<dbReference type="GO" id="GO:0010468">
    <property type="term" value="P:regulation of gene expression"/>
    <property type="evidence" value="ECO:0007669"/>
    <property type="project" value="TreeGrafter"/>
</dbReference>
<feature type="transmembrane region" description="Helical" evidence="2">
    <location>
        <begin position="16"/>
        <end position="36"/>
    </location>
</feature>
<feature type="region of interest" description="Disordered" evidence="1">
    <location>
        <begin position="494"/>
        <end position="555"/>
    </location>
</feature>
<comment type="caution">
    <text evidence="3">The sequence shown here is derived from an EMBL/GenBank/DDBJ whole genome shotgun (WGS) entry which is preliminary data.</text>
</comment>
<feature type="region of interest" description="Disordered" evidence="1">
    <location>
        <begin position="912"/>
        <end position="953"/>
    </location>
</feature>
<feature type="compositionally biased region" description="Pro residues" evidence="1">
    <location>
        <begin position="526"/>
        <end position="535"/>
    </location>
</feature>
<feature type="compositionally biased region" description="Polar residues" evidence="1">
    <location>
        <begin position="770"/>
        <end position="779"/>
    </location>
</feature>
<reference evidence="3 4" key="1">
    <citation type="submission" date="2020-08" db="EMBL/GenBank/DDBJ databases">
        <title>Aphidius gifuensis genome sequencing and assembly.</title>
        <authorList>
            <person name="Du Z."/>
        </authorList>
    </citation>
    <scope>NUCLEOTIDE SEQUENCE [LARGE SCALE GENOMIC DNA]</scope>
    <source>
        <strain evidence="3">YNYX2018</strain>
        <tissue evidence="3">Adults</tissue>
    </source>
</reference>
<feature type="compositionally biased region" description="Low complexity" evidence="1">
    <location>
        <begin position="711"/>
        <end position="720"/>
    </location>
</feature>